<organism evidence="1">
    <name type="scientific">uncultured Sphingomonas sp</name>
    <dbReference type="NCBI Taxonomy" id="158754"/>
    <lineage>
        <taxon>Bacteria</taxon>
        <taxon>Pseudomonadati</taxon>
        <taxon>Pseudomonadota</taxon>
        <taxon>Alphaproteobacteria</taxon>
        <taxon>Sphingomonadales</taxon>
        <taxon>Sphingomonadaceae</taxon>
        <taxon>Sphingomonas</taxon>
        <taxon>environmental samples</taxon>
    </lineage>
</organism>
<dbReference type="AlphaFoldDB" id="A0A6J4TFE9"/>
<proteinExistence type="predicted"/>
<name>A0A6J4TFE9_9SPHN</name>
<dbReference type="EMBL" id="CADCWA010000120">
    <property type="protein sequence ID" value="CAA9521755.1"/>
    <property type="molecule type" value="Genomic_DNA"/>
</dbReference>
<gene>
    <name evidence="1" type="ORF">AVDCRST_MAG31-1666</name>
</gene>
<accession>A0A6J4TFE9</accession>
<sequence>MAIVVFASDMGLVHVAMNVHRADGNGTDLNATSRFLLITMDPLDVS</sequence>
<evidence type="ECO:0000313" key="1">
    <source>
        <dbReference type="EMBL" id="CAA9521755.1"/>
    </source>
</evidence>
<protein>
    <submittedName>
        <fullName evidence="1">Uncharacterized protein</fullName>
    </submittedName>
</protein>
<reference evidence="1" key="1">
    <citation type="submission" date="2020-02" db="EMBL/GenBank/DDBJ databases">
        <authorList>
            <person name="Meier V. D."/>
        </authorList>
    </citation>
    <scope>NUCLEOTIDE SEQUENCE</scope>
    <source>
        <strain evidence="1">AVDCRST_MAG31</strain>
    </source>
</reference>